<gene>
    <name evidence="6" type="primary">gntF</name>
    <name evidence="6" type="ORF">ACFFII_11550</name>
</gene>
<dbReference type="InterPro" id="IPR053384">
    <property type="entry name" value="SAM-dep_methyltransferase"/>
</dbReference>
<comment type="caution">
    <text evidence="6">The sequence shown here is derived from an EMBL/GenBank/DDBJ whole genome shotgun (WGS) entry which is preliminary data.</text>
</comment>
<keyword evidence="3" id="KW-0949">S-adenosyl-L-methionine</keyword>
<dbReference type="PANTHER" id="PTHR10867">
    <property type="entry name" value="NNMT/PNMT/TEMT FAMILY MEMBER"/>
    <property type="match status" value="1"/>
</dbReference>
<accession>A0ABV6I581</accession>
<dbReference type="PROSITE" id="PS51681">
    <property type="entry name" value="SAM_MT_NNMT_PNMT_TEMT"/>
    <property type="match status" value="1"/>
</dbReference>
<feature type="region of interest" description="Disordered" evidence="4">
    <location>
        <begin position="420"/>
        <end position="441"/>
    </location>
</feature>
<evidence type="ECO:0000256" key="3">
    <source>
        <dbReference type="ARBA" id="ARBA00022691"/>
    </source>
</evidence>
<protein>
    <submittedName>
        <fullName evidence="6">Guanitoxin biosynthesis pre-guanitoxin forming N-methyltransferase GntF</fullName>
    </submittedName>
</protein>
<keyword evidence="5" id="KW-0472">Membrane</keyword>
<dbReference type="InterPro" id="IPR000940">
    <property type="entry name" value="NNMT_TEMT_trans"/>
</dbReference>
<evidence type="ECO:0000256" key="4">
    <source>
        <dbReference type="SAM" id="MobiDB-lite"/>
    </source>
</evidence>
<dbReference type="Pfam" id="PF01234">
    <property type="entry name" value="NNMT_PNMT_TEMT"/>
    <property type="match status" value="1"/>
</dbReference>
<dbReference type="EMBL" id="JBHLWE010000038">
    <property type="protein sequence ID" value="MFC0341394.1"/>
    <property type="molecule type" value="Genomic_DNA"/>
</dbReference>
<keyword evidence="5" id="KW-0812">Transmembrane</keyword>
<keyword evidence="1" id="KW-0489">Methyltransferase</keyword>
<keyword evidence="7" id="KW-1185">Reference proteome</keyword>
<dbReference type="PANTHER" id="PTHR10867:SF17">
    <property type="entry name" value="NICOTINAMIDE N-METHYLTRANSFERASE"/>
    <property type="match status" value="1"/>
</dbReference>
<dbReference type="Proteomes" id="UP001589799">
    <property type="component" value="Unassembled WGS sequence"/>
</dbReference>
<evidence type="ECO:0000256" key="5">
    <source>
        <dbReference type="SAM" id="Phobius"/>
    </source>
</evidence>
<evidence type="ECO:0000313" key="6">
    <source>
        <dbReference type="EMBL" id="MFC0341394.1"/>
    </source>
</evidence>
<keyword evidence="5" id="KW-1133">Transmembrane helix</keyword>
<feature type="transmembrane region" description="Helical" evidence="5">
    <location>
        <begin position="35"/>
        <end position="54"/>
    </location>
</feature>
<proteinExistence type="predicted"/>
<name>A0ABV6I581_9RHOB</name>
<dbReference type="NCBIfam" id="NF041360">
    <property type="entry name" value="GntF_guanitoxin"/>
    <property type="match status" value="1"/>
</dbReference>
<sequence>MATGAATLASICLLDAVAAAMGALLVVSDVLTGASFAQASGLLVVSYLAWGMALRPALAANRDILEREGISTCLPSKLAHGFALRWGLGPAGRRLAASAGYVGTELAKEAPYYLGASGAALLTEAVTSRDALAFLAGANLGAAAYEYGLARLLRAWLGRRSPRTFASFETDWSPAAYLADYYRSVEADERRTIAFLVDAARRLPDARHILVFGVGPTLHHVFPLVPKAAAIDLCDVLPANLSEIERWIAMDPDAHDWRPFVREALACEGGKTDASAVARREASARSRIGGLRLADLRDPVPLPGSRRAYDVVVSAFCADSATDDLDTWALYMRRIAGLVRPGGVFLVAALSGSHGYRVGGRLFPSAGVTEVDMRRVLAPLSMRLDVETCLLPEQAGHGYEAIILAEARLNFAPLPTLTPPASARTCPPATGPALKGPPPMP</sequence>
<dbReference type="SUPFAM" id="SSF53335">
    <property type="entry name" value="S-adenosyl-L-methionine-dependent methyltransferases"/>
    <property type="match status" value="1"/>
</dbReference>
<dbReference type="Gene3D" id="3.40.50.150">
    <property type="entry name" value="Vaccinia Virus protein VP39"/>
    <property type="match status" value="1"/>
</dbReference>
<organism evidence="6 7">
    <name type="scientific">Paracoccus niistensis</name>
    <dbReference type="NCBI Taxonomy" id="632935"/>
    <lineage>
        <taxon>Bacteria</taxon>
        <taxon>Pseudomonadati</taxon>
        <taxon>Pseudomonadota</taxon>
        <taxon>Alphaproteobacteria</taxon>
        <taxon>Rhodobacterales</taxon>
        <taxon>Paracoccaceae</taxon>
        <taxon>Paracoccus</taxon>
    </lineage>
</organism>
<dbReference type="RefSeq" id="WP_377699032.1">
    <property type="nucleotide sequence ID" value="NZ_JBHLWE010000038.1"/>
</dbReference>
<evidence type="ECO:0000256" key="1">
    <source>
        <dbReference type="ARBA" id="ARBA00022603"/>
    </source>
</evidence>
<keyword evidence="2" id="KW-0808">Transferase</keyword>
<dbReference type="InterPro" id="IPR029063">
    <property type="entry name" value="SAM-dependent_MTases_sf"/>
</dbReference>
<evidence type="ECO:0000313" key="7">
    <source>
        <dbReference type="Proteomes" id="UP001589799"/>
    </source>
</evidence>
<evidence type="ECO:0000256" key="2">
    <source>
        <dbReference type="ARBA" id="ARBA00022679"/>
    </source>
</evidence>
<reference evidence="6 7" key="1">
    <citation type="submission" date="2024-09" db="EMBL/GenBank/DDBJ databases">
        <authorList>
            <person name="Sun Q."/>
            <person name="Mori K."/>
        </authorList>
    </citation>
    <scope>NUCLEOTIDE SEQUENCE [LARGE SCALE GENOMIC DNA]</scope>
    <source>
        <strain evidence="6 7">KCTC 22789</strain>
    </source>
</reference>